<evidence type="ECO:0000256" key="1">
    <source>
        <dbReference type="ARBA" id="ARBA00004651"/>
    </source>
</evidence>
<comment type="similarity">
    <text evidence="7">Belongs to the glycosyltransferase 87 family.</text>
</comment>
<gene>
    <name evidence="10" type="ORF">E8P82_12040</name>
</gene>
<keyword evidence="2" id="KW-1003">Cell membrane</keyword>
<evidence type="ECO:0000256" key="6">
    <source>
        <dbReference type="ARBA" id="ARBA00023136"/>
    </source>
</evidence>
<dbReference type="GO" id="GO:0005886">
    <property type="term" value="C:plasma membrane"/>
    <property type="evidence" value="ECO:0007669"/>
    <property type="project" value="UniProtKB-SubCell"/>
</dbReference>
<protein>
    <submittedName>
        <fullName evidence="10">DUF2029 domain-containing protein</fullName>
    </submittedName>
</protein>
<dbReference type="EMBL" id="SSWH01000011">
    <property type="protein sequence ID" value="THJ65476.1"/>
    <property type="molecule type" value="Genomic_DNA"/>
</dbReference>
<keyword evidence="6 9" id="KW-0472">Membrane</keyword>
<evidence type="ECO:0000313" key="11">
    <source>
        <dbReference type="Proteomes" id="UP000305233"/>
    </source>
</evidence>
<accession>A0A4S5E277</accession>
<dbReference type="Proteomes" id="UP000305233">
    <property type="component" value="Unassembled WGS sequence"/>
</dbReference>
<comment type="subcellular location">
    <subcellularLocation>
        <location evidence="1">Cell membrane</location>
        <topology evidence="1">Multi-pass membrane protein</topology>
    </subcellularLocation>
</comment>
<dbReference type="Pfam" id="PF09594">
    <property type="entry name" value="GT87"/>
    <property type="match status" value="1"/>
</dbReference>
<feature type="transmembrane region" description="Helical" evidence="9">
    <location>
        <begin position="84"/>
        <end position="102"/>
    </location>
</feature>
<keyword evidence="11" id="KW-1185">Reference proteome</keyword>
<keyword evidence="4 9" id="KW-0812">Transmembrane</keyword>
<keyword evidence="5 9" id="KW-1133">Transmembrane helix</keyword>
<reference evidence="10 11" key="1">
    <citation type="submission" date="2019-04" db="EMBL/GenBank/DDBJ databases">
        <authorList>
            <person name="Liu Q."/>
            <person name="Xin Y.-H."/>
        </authorList>
    </citation>
    <scope>NUCLEOTIDE SEQUENCE [LARGE SCALE GENOMIC DNA]</scope>
    <source>
        <strain evidence="10 11">AM23</strain>
    </source>
</reference>
<evidence type="ECO:0000256" key="3">
    <source>
        <dbReference type="ARBA" id="ARBA00022679"/>
    </source>
</evidence>
<dbReference type="OrthoDB" id="9774600at2"/>
<evidence type="ECO:0000256" key="7">
    <source>
        <dbReference type="ARBA" id="ARBA00024033"/>
    </source>
</evidence>
<feature type="region of interest" description="Disordered" evidence="8">
    <location>
        <begin position="220"/>
        <end position="249"/>
    </location>
</feature>
<keyword evidence="3" id="KW-0808">Transferase</keyword>
<feature type="transmembrane region" description="Helical" evidence="9">
    <location>
        <begin position="193"/>
        <end position="213"/>
    </location>
</feature>
<evidence type="ECO:0000256" key="8">
    <source>
        <dbReference type="SAM" id="MobiDB-lite"/>
    </source>
</evidence>
<feature type="transmembrane region" description="Helical" evidence="9">
    <location>
        <begin position="114"/>
        <end position="130"/>
    </location>
</feature>
<comment type="caution">
    <text evidence="10">The sequence shown here is derived from an EMBL/GenBank/DDBJ whole genome shotgun (WGS) entry which is preliminary data.</text>
</comment>
<name>A0A4S5E277_9MICC</name>
<sequence>MAGIKLTPLAMGLFFLAQRDWKALIWMATGFAATVATGFLITVEGSRYFWTEGLFSTSRVGNDEDMYSVTLRAFSQRLGLADDGATLVWIVLSVGTILCGYVATRRLLASSETVAAIGVVSTVMLMISPISWFHHWVWFILLLPSLALPPHPTPAHVTRRMRQGAVALYVLFLVSSLTMSLLYYGTIQGQGPWWMELLSSVWIVAAVAAIAAITKTAKKSSPVTPVGPSDQGRKAMTTSAPVPCPAGSP</sequence>
<dbReference type="GO" id="GO:0016758">
    <property type="term" value="F:hexosyltransferase activity"/>
    <property type="evidence" value="ECO:0007669"/>
    <property type="project" value="InterPro"/>
</dbReference>
<evidence type="ECO:0000256" key="5">
    <source>
        <dbReference type="ARBA" id="ARBA00022989"/>
    </source>
</evidence>
<feature type="transmembrane region" description="Helical" evidence="9">
    <location>
        <begin position="166"/>
        <end position="187"/>
    </location>
</feature>
<organism evidence="10 11">
    <name type="scientific">Arthrobacter echini</name>
    <dbReference type="NCBI Taxonomy" id="1529066"/>
    <lineage>
        <taxon>Bacteria</taxon>
        <taxon>Bacillati</taxon>
        <taxon>Actinomycetota</taxon>
        <taxon>Actinomycetes</taxon>
        <taxon>Micrococcales</taxon>
        <taxon>Micrococcaceae</taxon>
        <taxon>Arthrobacter</taxon>
    </lineage>
</organism>
<feature type="transmembrane region" description="Helical" evidence="9">
    <location>
        <begin position="21"/>
        <end position="41"/>
    </location>
</feature>
<evidence type="ECO:0000256" key="9">
    <source>
        <dbReference type="SAM" id="Phobius"/>
    </source>
</evidence>
<proteinExistence type="inferred from homology"/>
<evidence type="ECO:0000256" key="2">
    <source>
        <dbReference type="ARBA" id="ARBA00022475"/>
    </source>
</evidence>
<evidence type="ECO:0000256" key="4">
    <source>
        <dbReference type="ARBA" id="ARBA00022692"/>
    </source>
</evidence>
<dbReference type="InterPro" id="IPR018584">
    <property type="entry name" value="GT87"/>
</dbReference>
<dbReference type="AlphaFoldDB" id="A0A4S5E277"/>
<feature type="transmembrane region" description="Helical" evidence="9">
    <location>
        <begin position="136"/>
        <end position="154"/>
    </location>
</feature>
<evidence type="ECO:0000313" key="10">
    <source>
        <dbReference type="EMBL" id="THJ65476.1"/>
    </source>
</evidence>